<reference evidence="4" key="1">
    <citation type="journal article" date="2019" name="Int. J. Syst. Evol. Microbiol.">
        <title>The Global Catalogue of Microorganisms (GCM) 10K type strain sequencing project: providing services to taxonomists for standard genome sequencing and annotation.</title>
        <authorList>
            <consortium name="The Broad Institute Genomics Platform"/>
            <consortium name="The Broad Institute Genome Sequencing Center for Infectious Disease"/>
            <person name="Wu L."/>
            <person name="Ma J."/>
        </authorList>
    </citation>
    <scope>NUCLEOTIDE SEQUENCE [LARGE SCALE GENOMIC DNA]</scope>
    <source>
        <strain evidence="4">JCM 18298</strain>
    </source>
</reference>
<evidence type="ECO:0000259" key="2">
    <source>
        <dbReference type="Pfam" id="PF01243"/>
    </source>
</evidence>
<evidence type="ECO:0000313" key="3">
    <source>
        <dbReference type="EMBL" id="GAA5052704.1"/>
    </source>
</evidence>
<keyword evidence="4" id="KW-1185">Reference proteome</keyword>
<keyword evidence="1" id="KW-0560">Oxidoreductase</keyword>
<dbReference type="PANTHER" id="PTHR35176">
    <property type="entry name" value="HEME OXYGENASE HI_0854-RELATED"/>
    <property type="match status" value="1"/>
</dbReference>
<dbReference type="NCBIfam" id="TIGR03666">
    <property type="entry name" value="Rv2061_F420"/>
    <property type="match status" value="1"/>
</dbReference>
<sequence length="146" mass="15920">MRREADDRALPAAYRCPMTRNELSNAKYVRLTTFKKDGSSVGTPVWVAPDGDRMLIWTNPNSWKVKRIRRNPEVTVQVCDNRGRTDGGAVLTGTAEVLDAEGTERTRGIVARKYGLVGKIGIFGHKLLRGAKGSVGIAVAPKVGVE</sequence>
<dbReference type="InterPro" id="IPR012349">
    <property type="entry name" value="Split_barrel_FMN-bd"/>
</dbReference>
<protein>
    <submittedName>
        <fullName evidence="3">PPOX class F420-dependent oxidoreductase</fullName>
    </submittedName>
</protein>
<dbReference type="EMBL" id="BAABJM010000002">
    <property type="protein sequence ID" value="GAA5052704.1"/>
    <property type="molecule type" value="Genomic_DNA"/>
</dbReference>
<dbReference type="InterPro" id="IPR052019">
    <property type="entry name" value="F420H2_bilvrd_red/Heme_oxyg"/>
</dbReference>
<evidence type="ECO:0000256" key="1">
    <source>
        <dbReference type="ARBA" id="ARBA00023002"/>
    </source>
</evidence>
<dbReference type="Pfam" id="PF01243">
    <property type="entry name" value="PNPOx_N"/>
    <property type="match status" value="1"/>
</dbReference>
<dbReference type="SUPFAM" id="SSF50475">
    <property type="entry name" value="FMN-binding split barrel"/>
    <property type="match status" value="1"/>
</dbReference>
<evidence type="ECO:0000313" key="4">
    <source>
        <dbReference type="Proteomes" id="UP001500603"/>
    </source>
</evidence>
<dbReference type="Proteomes" id="UP001500603">
    <property type="component" value="Unassembled WGS sequence"/>
</dbReference>
<accession>A0ABP9KBY3</accession>
<feature type="domain" description="Pyridoxamine 5'-phosphate oxidase N-terminal" evidence="2">
    <location>
        <begin position="20"/>
        <end position="107"/>
    </location>
</feature>
<dbReference type="InterPro" id="IPR011576">
    <property type="entry name" value="Pyridox_Oxase_N"/>
</dbReference>
<gene>
    <name evidence="3" type="ORF">GCM10023318_25690</name>
</gene>
<dbReference type="Gene3D" id="2.30.110.10">
    <property type="entry name" value="Electron Transport, Fmn-binding Protein, Chain A"/>
    <property type="match status" value="1"/>
</dbReference>
<dbReference type="InterPro" id="IPR019965">
    <property type="entry name" value="PPOX_F420-dep_Rv2061_put"/>
</dbReference>
<comment type="caution">
    <text evidence="3">The sequence shown here is derived from an EMBL/GenBank/DDBJ whole genome shotgun (WGS) entry which is preliminary data.</text>
</comment>
<organism evidence="3 4">
    <name type="scientific">Nocardia callitridis</name>
    <dbReference type="NCBI Taxonomy" id="648753"/>
    <lineage>
        <taxon>Bacteria</taxon>
        <taxon>Bacillati</taxon>
        <taxon>Actinomycetota</taxon>
        <taxon>Actinomycetes</taxon>
        <taxon>Mycobacteriales</taxon>
        <taxon>Nocardiaceae</taxon>
        <taxon>Nocardia</taxon>
    </lineage>
</organism>
<dbReference type="PANTHER" id="PTHR35176:SF11">
    <property type="entry name" value="PYRIDOXAMINE 5'-PHOSPHATE OXIDASE FAMILY PROTEIN"/>
    <property type="match status" value="1"/>
</dbReference>
<proteinExistence type="predicted"/>
<name>A0ABP9KBY3_9NOCA</name>